<dbReference type="PROSITE" id="PS00086">
    <property type="entry name" value="CYTOCHROME_P450"/>
    <property type="match status" value="1"/>
</dbReference>
<dbReference type="GO" id="GO:0004497">
    <property type="term" value="F:monooxygenase activity"/>
    <property type="evidence" value="ECO:0007669"/>
    <property type="project" value="UniProtKB-KW"/>
</dbReference>
<evidence type="ECO:0000256" key="2">
    <source>
        <dbReference type="ARBA" id="ARBA00010617"/>
    </source>
</evidence>
<dbReference type="PANTHER" id="PTHR24305">
    <property type="entry name" value="CYTOCHROME P450"/>
    <property type="match status" value="1"/>
</dbReference>
<dbReference type="EMBL" id="JAIFTL010000384">
    <property type="protein sequence ID" value="KAG9319748.1"/>
    <property type="molecule type" value="Genomic_DNA"/>
</dbReference>
<feature type="binding site" description="axial binding residue" evidence="5">
    <location>
        <position position="491"/>
    </location>
    <ligand>
        <name>heme</name>
        <dbReference type="ChEBI" id="CHEBI:30413"/>
    </ligand>
    <ligandPart>
        <name>Fe</name>
        <dbReference type="ChEBI" id="CHEBI:18248"/>
    </ligandPart>
</feature>
<dbReference type="InterPro" id="IPR017972">
    <property type="entry name" value="Cyt_P450_CS"/>
</dbReference>
<dbReference type="SUPFAM" id="SSF48264">
    <property type="entry name" value="Cytochrome P450"/>
    <property type="match status" value="1"/>
</dbReference>
<dbReference type="InterPro" id="IPR036396">
    <property type="entry name" value="Cyt_P450_sf"/>
</dbReference>
<dbReference type="InterPro" id="IPR002401">
    <property type="entry name" value="Cyt_P450_E_grp-I"/>
</dbReference>
<keyword evidence="6" id="KW-0503">Monooxygenase</keyword>
<evidence type="ECO:0000256" key="1">
    <source>
        <dbReference type="ARBA" id="ARBA00001971"/>
    </source>
</evidence>
<evidence type="ECO:0000313" key="8">
    <source>
        <dbReference type="Proteomes" id="UP000717515"/>
    </source>
</evidence>
<evidence type="ECO:0008006" key="9">
    <source>
        <dbReference type="Google" id="ProtNLM"/>
    </source>
</evidence>
<dbReference type="GO" id="GO:0020037">
    <property type="term" value="F:heme binding"/>
    <property type="evidence" value="ECO:0007669"/>
    <property type="project" value="InterPro"/>
</dbReference>
<organism evidence="7 8">
    <name type="scientific">Mortierella alpina</name>
    <name type="common">Oleaginous fungus</name>
    <name type="synonym">Mortierella renispora</name>
    <dbReference type="NCBI Taxonomy" id="64518"/>
    <lineage>
        <taxon>Eukaryota</taxon>
        <taxon>Fungi</taxon>
        <taxon>Fungi incertae sedis</taxon>
        <taxon>Mucoromycota</taxon>
        <taxon>Mortierellomycotina</taxon>
        <taxon>Mortierellomycetes</taxon>
        <taxon>Mortierellales</taxon>
        <taxon>Mortierellaceae</taxon>
        <taxon>Mortierella</taxon>
    </lineage>
</organism>
<dbReference type="Proteomes" id="UP000717515">
    <property type="component" value="Unassembled WGS sequence"/>
</dbReference>
<dbReference type="Gene3D" id="1.10.630.10">
    <property type="entry name" value="Cytochrome P450"/>
    <property type="match status" value="1"/>
</dbReference>
<dbReference type="PRINTS" id="PR00463">
    <property type="entry name" value="EP450I"/>
</dbReference>
<comment type="caution">
    <text evidence="7">The sequence shown here is derived from an EMBL/GenBank/DDBJ whole genome shotgun (WGS) entry which is preliminary data.</text>
</comment>
<keyword evidence="4 5" id="KW-0408">Iron</keyword>
<protein>
    <recommendedName>
        <fullName evidence="9">Cytochrome P450</fullName>
    </recommendedName>
</protein>
<accession>A0A9P8CTZ5</accession>
<dbReference type="PRINTS" id="PR00385">
    <property type="entry name" value="P450"/>
</dbReference>
<proteinExistence type="inferred from homology"/>
<keyword evidence="5 6" id="KW-0349">Heme</keyword>
<dbReference type="InterPro" id="IPR050121">
    <property type="entry name" value="Cytochrome_P450_monoxygenase"/>
</dbReference>
<dbReference type="InterPro" id="IPR001128">
    <property type="entry name" value="Cyt_P450"/>
</dbReference>
<dbReference type="PANTHER" id="PTHR24305:SF166">
    <property type="entry name" value="CYTOCHROME P450 12A4, MITOCHONDRIAL-RELATED"/>
    <property type="match status" value="1"/>
</dbReference>
<reference evidence="7" key="1">
    <citation type="submission" date="2021-07" db="EMBL/GenBank/DDBJ databases">
        <title>Draft genome of Mortierella alpina, strain LL118, isolated from an aspen leaf litter sample.</title>
        <authorList>
            <person name="Yang S."/>
            <person name="Vinatzer B.A."/>
        </authorList>
    </citation>
    <scope>NUCLEOTIDE SEQUENCE</scope>
    <source>
        <strain evidence="7">LL118</strain>
    </source>
</reference>
<dbReference type="GO" id="GO:0016705">
    <property type="term" value="F:oxidoreductase activity, acting on paired donors, with incorporation or reduction of molecular oxygen"/>
    <property type="evidence" value="ECO:0007669"/>
    <property type="project" value="InterPro"/>
</dbReference>
<keyword evidence="6" id="KW-0560">Oxidoreductase</keyword>
<evidence type="ECO:0000256" key="4">
    <source>
        <dbReference type="ARBA" id="ARBA00023004"/>
    </source>
</evidence>
<dbReference type="AlphaFoldDB" id="A0A9P8CTZ5"/>
<comment type="cofactor">
    <cofactor evidence="1 5">
        <name>heme</name>
        <dbReference type="ChEBI" id="CHEBI:30413"/>
    </cofactor>
</comment>
<evidence type="ECO:0000313" key="7">
    <source>
        <dbReference type="EMBL" id="KAG9319748.1"/>
    </source>
</evidence>
<evidence type="ECO:0000256" key="3">
    <source>
        <dbReference type="ARBA" id="ARBA00022723"/>
    </source>
</evidence>
<evidence type="ECO:0000256" key="6">
    <source>
        <dbReference type="RuleBase" id="RU000461"/>
    </source>
</evidence>
<sequence length="547" mass="62421">MAVLSRLSALPAILNGLLDQLPKVLVNLKTFKGFAQLLLTLAVARTLYKVIYNAYFHPLSHIPATFFSYTYFFTALGVYSGRSHYFLPSTHKRHGKVVRVGTYTYRLGSPDIVSFADKEAIRDILVSTDYPKSVIHEGLELYKQHNLFSSRNKDFHKNRRRLVAPAFGLQYLRTLEPIMHDCIHVMIKKIDEILADPRSVKTGKERSAKVLPPGHINICSFMNRLSLDIIGETAFGESFQMVRDDDHPIPRQMAKTLKRSMQQLFNPWMKWILPLDQSFIDFARERVEVRKEAGEQGRRADLLQFLIDAQAKERADGNGETGDEYADMIAGKLTDRAVHTEALVFLIAGSETSSTAITNTLMYLVKNPTTLKRLREELDQATASNPIGALPIYDQVRNLSYLTACINESMRLRPVAATGLPREITEDTILAGYKIPKGTVVLAQLPQLHWSEEHFPKADRFIPERWIPEESPFRPVEDFTFYPFSAGTRNCVGKNFAMMEMRLILATILTTYDIEYVPHQRDDYVQFITTAFATESYVIKMKKRQKA</sequence>
<gene>
    <name evidence="7" type="ORF">KVV02_003198</name>
</gene>
<keyword evidence="3 5" id="KW-0479">Metal-binding</keyword>
<comment type="similarity">
    <text evidence="2 6">Belongs to the cytochrome P450 family.</text>
</comment>
<evidence type="ECO:0000256" key="5">
    <source>
        <dbReference type="PIRSR" id="PIRSR602401-1"/>
    </source>
</evidence>
<name>A0A9P8CTZ5_MORAP</name>
<dbReference type="GO" id="GO:0005506">
    <property type="term" value="F:iron ion binding"/>
    <property type="evidence" value="ECO:0007669"/>
    <property type="project" value="InterPro"/>
</dbReference>
<dbReference type="Pfam" id="PF00067">
    <property type="entry name" value="p450"/>
    <property type="match status" value="1"/>
</dbReference>